<dbReference type="Gene3D" id="2.60.40.10">
    <property type="entry name" value="Immunoglobulins"/>
    <property type="match status" value="1"/>
</dbReference>
<dbReference type="VEuPathDB" id="VectorBase:ASTEI06908"/>
<dbReference type="GO" id="GO:0003690">
    <property type="term" value="F:double-stranded DNA binding"/>
    <property type="evidence" value="ECO:0007669"/>
    <property type="project" value="TreeGrafter"/>
</dbReference>
<dbReference type="InterPro" id="IPR005559">
    <property type="entry name" value="CG-1_dom"/>
</dbReference>
<feature type="compositionally biased region" description="Polar residues" evidence="10">
    <location>
        <begin position="1385"/>
        <end position="1397"/>
    </location>
</feature>
<keyword evidence="6" id="KW-0010">Activator</keyword>
<keyword evidence="8" id="KW-0539">Nucleus</keyword>
<feature type="compositionally biased region" description="Low complexity" evidence="10">
    <location>
        <begin position="372"/>
        <end position="415"/>
    </location>
</feature>
<name>A0A182YEM2_ANOST</name>
<dbReference type="SMART" id="SM01076">
    <property type="entry name" value="CG-1"/>
    <property type="match status" value="1"/>
</dbReference>
<feature type="compositionally biased region" description="Polar residues" evidence="10">
    <location>
        <begin position="1339"/>
        <end position="1356"/>
    </location>
</feature>
<dbReference type="Gene3D" id="1.25.40.20">
    <property type="entry name" value="Ankyrin repeat-containing domain"/>
    <property type="match status" value="1"/>
</dbReference>
<keyword evidence="3" id="KW-0677">Repeat</keyword>
<feature type="region of interest" description="Disordered" evidence="10">
    <location>
        <begin position="1750"/>
        <end position="1814"/>
    </location>
</feature>
<dbReference type="EnsemblMetazoa" id="ASTEI06908-RA">
    <property type="protein sequence ID" value="ASTEI06908-PA"/>
    <property type="gene ID" value="ASTEI06908"/>
</dbReference>
<dbReference type="FunFam" id="1.25.40.20:FF:000015">
    <property type="entry name" value="calmodulin-binding transcription activator 2 isoform X1"/>
    <property type="match status" value="1"/>
</dbReference>
<dbReference type="GO" id="GO:0006357">
    <property type="term" value="P:regulation of transcription by RNA polymerase II"/>
    <property type="evidence" value="ECO:0007669"/>
    <property type="project" value="TreeGrafter"/>
</dbReference>
<feature type="compositionally biased region" description="Low complexity" evidence="10">
    <location>
        <begin position="228"/>
        <end position="237"/>
    </location>
</feature>
<evidence type="ECO:0000256" key="10">
    <source>
        <dbReference type="SAM" id="MobiDB-lite"/>
    </source>
</evidence>
<feature type="compositionally biased region" description="Low complexity" evidence="10">
    <location>
        <begin position="1163"/>
        <end position="1188"/>
    </location>
</feature>
<feature type="region of interest" description="Disordered" evidence="10">
    <location>
        <begin position="1073"/>
        <end position="1215"/>
    </location>
</feature>
<evidence type="ECO:0000256" key="8">
    <source>
        <dbReference type="ARBA" id="ARBA00023242"/>
    </source>
</evidence>
<feature type="compositionally biased region" description="Low complexity" evidence="10">
    <location>
        <begin position="612"/>
        <end position="630"/>
    </location>
</feature>
<feature type="region of interest" description="Disordered" evidence="10">
    <location>
        <begin position="223"/>
        <end position="253"/>
    </location>
</feature>
<dbReference type="Gene3D" id="1.20.5.190">
    <property type="match status" value="1"/>
</dbReference>
<dbReference type="InterPro" id="IPR000048">
    <property type="entry name" value="IQ_motif_EF-hand-BS"/>
</dbReference>
<comment type="similarity">
    <text evidence="2">Belongs to the CAMTA family.</text>
</comment>
<reference evidence="12" key="1">
    <citation type="journal article" date="2014" name="Genome Biol.">
        <title>Genome analysis of a major urban malaria vector mosquito, Anopheles stephensi.</title>
        <authorList>
            <person name="Jiang X."/>
            <person name="Peery A."/>
            <person name="Hall A.B."/>
            <person name="Sharma A."/>
            <person name="Chen X.G."/>
            <person name="Waterhouse R.M."/>
            <person name="Komissarov A."/>
            <person name="Riehle M.M."/>
            <person name="Shouche Y."/>
            <person name="Sharakhova M.V."/>
            <person name="Lawson D."/>
            <person name="Pakpour N."/>
            <person name="Arensburger P."/>
            <person name="Davidson V.L."/>
            <person name="Eiglmeier K."/>
            <person name="Emrich S."/>
            <person name="George P."/>
            <person name="Kennedy R.C."/>
            <person name="Mane S.P."/>
            <person name="Maslen G."/>
            <person name="Oringanje C."/>
            <person name="Qi Y."/>
            <person name="Settlage R."/>
            <person name="Tojo M."/>
            <person name="Tubio J.M."/>
            <person name="Unger M.F."/>
            <person name="Wang B."/>
            <person name="Vernick K.D."/>
            <person name="Ribeiro J.M."/>
            <person name="James A.A."/>
            <person name="Michel K."/>
            <person name="Riehle M.A."/>
            <person name="Luckhart S."/>
            <person name="Sharakhov I.V."/>
            <person name="Tu Z."/>
        </authorList>
    </citation>
    <scope>NUCLEOTIDE SEQUENCE [LARGE SCALE GENOMIC DNA]</scope>
    <source>
        <strain evidence="12">Indian</strain>
    </source>
</reference>
<feature type="region of interest" description="Disordered" evidence="10">
    <location>
        <begin position="564"/>
        <end position="633"/>
    </location>
</feature>
<dbReference type="OMA" id="VQLYSNP"/>
<dbReference type="PANTHER" id="PTHR23335:SF1">
    <property type="entry name" value="CALMODULIN-BINDING TRANSCRIPTION ACTIVATOR, ISOFORM F"/>
    <property type="match status" value="1"/>
</dbReference>
<feature type="compositionally biased region" description="Polar residues" evidence="10">
    <location>
        <begin position="1578"/>
        <end position="1596"/>
    </location>
</feature>
<reference evidence="11" key="2">
    <citation type="submission" date="2020-05" db="UniProtKB">
        <authorList>
            <consortium name="EnsemblMetazoa"/>
        </authorList>
    </citation>
    <scope>IDENTIFICATION</scope>
    <source>
        <strain evidence="11">Indian</strain>
    </source>
</reference>
<feature type="compositionally biased region" description="Low complexity" evidence="10">
    <location>
        <begin position="1086"/>
        <end position="1113"/>
    </location>
</feature>
<feature type="compositionally biased region" description="Basic and acidic residues" evidence="10">
    <location>
        <begin position="1358"/>
        <end position="1371"/>
    </location>
</feature>
<dbReference type="Pfam" id="PF03859">
    <property type="entry name" value="CG-1"/>
    <property type="match status" value="1"/>
</dbReference>
<dbReference type="GO" id="GO:0048468">
    <property type="term" value="P:cell development"/>
    <property type="evidence" value="ECO:0007669"/>
    <property type="project" value="UniProtKB-ARBA"/>
</dbReference>
<dbReference type="InterPro" id="IPR036770">
    <property type="entry name" value="Ankyrin_rpt-contain_sf"/>
</dbReference>
<dbReference type="SUPFAM" id="SSF48403">
    <property type="entry name" value="Ankyrin repeat"/>
    <property type="match status" value="1"/>
</dbReference>
<keyword evidence="12" id="KW-1185">Reference proteome</keyword>
<feature type="region of interest" description="Disordered" evidence="10">
    <location>
        <begin position="1578"/>
        <end position="1613"/>
    </location>
</feature>
<dbReference type="STRING" id="30069.A0A182YEM2"/>
<feature type="compositionally biased region" description="Low complexity" evidence="10">
    <location>
        <begin position="334"/>
        <end position="349"/>
    </location>
</feature>
<feature type="compositionally biased region" description="Low complexity" evidence="10">
    <location>
        <begin position="1145"/>
        <end position="1156"/>
    </location>
</feature>
<dbReference type="Pfam" id="PF12796">
    <property type="entry name" value="Ank_2"/>
    <property type="match status" value="1"/>
</dbReference>
<evidence type="ECO:0000256" key="4">
    <source>
        <dbReference type="ARBA" id="ARBA00023015"/>
    </source>
</evidence>
<feature type="compositionally biased region" description="Polar residues" evidence="10">
    <location>
        <begin position="1293"/>
        <end position="1308"/>
    </location>
</feature>
<evidence type="ECO:0000256" key="3">
    <source>
        <dbReference type="ARBA" id="ARBA00022737"/>
    </source>
</evidence>
<comment type="subcellular location">
    <subcellularLocation>
        <location evidence="1">Nucleus</location>
    </subcellularLocation>
</comment>
<feature type="compositionally biased region" description="Polar residues" evidence="10">
    <location>
        <begin position="1406"/>
        <end position="1425"/>
    </location>
</feature>
<feature type="compositionally biased region" description="Low complexity" evidence="10">
    <location>
        <begin position="1753"/>
        <end position="1767"/>
    </location>
</feature>
<evidence type="ECO:0000256" key="1">
    <source>
        <dbReference type="ARBA" id="ARBA00004123"/>
    </source>
</evidence>
<evidence type="ECO:0000256" key="2">
    <source>
        <dbReference type="ARBA" id="ARBA00008267"/>
    </source>
</evidence>
<accession>A0A182YEM2</accession>
<proteinExistence type="inferred from homology"/>
<dbReference type="CDD" id="cd23767">
    <property type="entry name" value="IQCD"/>
    <property type="match status" value="2"/>
</dbReference>
<dbReference type="VEuPathDB" id="VectorBase:ASTE006247"/>
<dbReference type="GO" id="GO:0005634">
    <property type="term" value="C:nucleus"/>
    <property type="evidence" value="ECO:0007669"/>
    <property type="project" value="UniProtKB-SubCell"/>
</dbReference>
<evidence type="ECO:0000313" key="12">
    <source>
        <dbReference type="Proteomes" id="UP000076408"/>
    </source>
</evidence>
<dbReference type="GO" id="GO:0048731">
    <property type="term" value="P:system development"/>
    <property type="evidence" value="ECO:0007669"/>
    <property type="project" value="UniProtKB-ARBA"/>
</dbReference>
<evidence type="ECO:0000256" key="6">
    <source>
        <dbReference type="ARBA" id="ARBA00023159"/>
    </source>
</evidence>
<evidence type="ECO:0000256" key="5">
    <source>
        <dbReference type="ARBA" id="ARBA00023043"/>
    </source>
</evidence>
<comment type="subunit">
    <text evidence="9">May interact with calmodulin.</text>
</comment>
<dbReference type="InterPro" id="IPR014756">
    <property type="entry name" value="Ig_E-set"/>
</dbReference>
<feature type="compositionally biased region" description="Polar residues" evidence="10">
    <location>
        <begin position="1784"/>
        <end position="1793"/>
    </location>
</feature>
<dbReference type="VEuPathDB" id="VectorBase:ASTEI20_034766"/>
<sequence>MLLYSRKKVRYRRDGYCWKKRKDGKTTREDHMKLKVQGTECIYGCYVHSAILPTFHRRCYWLLQNPDIVLVHYLNVPYPDDNKMAVITPNLALWGDKKEWTKEELVSQLKPMFFSEDEPDTANEIEISTAETVEAIVSQLMEKQRMARQTALVKQLECGCPDANCADGKSCSHPMRRISAAKSVQELGKRTDGHGGGGGGTAPNVLIGSRMYPRWLDNRRMATGRVEQQQQQQQQQQHPQHTILDPNGARAITPKTLDSSIHFQVIPTSAQSLTGQNSIRPGNQNPSALVSLSGSNTSSQLTSVSSHITNGIGGGSQSNHLGGHRSAMIITSNQHQQQQQQQQHHQQQQHPHHHPQQQLPSVHSHSHHGHPHAQQQHTLTMNGNSNSSSSNSTNSSSNNNNNNTSNTSGSNVGSNQLTAIGHSNSQVTPSNGNGTGTGPDRSSTVNGVPGGARDARDINLNGSNENHISMIGTTGQTNRPSNGLGANQQSGANGTCGDSSGSGAMSNGNSQSGQGTVHHNRISINGNGASVATSTPPLVLSLGQNLGAPGSLLILNGQQQSYVCQSQHQKSNDKDTDGSIKTEASSGSIAKQEMMDASSSPVPSLTHHQTRQSSQPSSSSPSSTTTGGTSEKQSFESIFGYQEHTPMASPVQSMENSGPTHHHHDNLPFFNETLDLSQEDIQKTLSANMPLGGHVPGHDSAPTDDAMNGEINPMDFIENCGDNHGTVDDDVFVNLDAFDMLVEFPELELDAKNEFLRDSTDDGTDDTNGGGELAGDSGSELGQYKHHVQNEQQQQQQPQPSQPIPNASTITDFSPEWAYPEGGIKVLVTGPWSASSAYTVLFDSFPVPTTLVQDGVLRCYCPAHEVGVVTLQVACDGFVISNAVNFEYKSPPKFETKCEGNGNDMLYKFNLLNRLESIDEKLQIKVEPGELPEDTLLFKQNNFEDRLVNYCETLTAKMWRSVTPGPFIDKHQGMTLLHLAAALGYAKLVRTMLTWKAENSNVILEAEIDALSQDKDGYTPLTLACSRGHTETAIILYKWNQNALNVRNHAQKSPVEVARDYGHSDLARELERQEKERLDIQQRTPTSASIPTLASISSSTTASSSTISASSASPNKLPTNCSNHSSSASSPAASPAQTSTGQDGSGSTASSAPTAGRYSGTDLLSNLNESNSSSSNSSNSSSGSNGSSTGIDCKPTDGNNNLHSNGGPDMHSLATDTSGTMHNFLNLNQIFSYGEGLHGANGDSCSNDNFGLVAAFNPSLSPTALSPYSEMKGSCSSTGSQSGGLHYGMENTNSNPMLSNALSPNSDSNRSHDGVFLRPGAVYSSQSPPGARLSKRSSIDSGINMDNRSVALSRTGKTFRDAGQRTNRMDRSMSLPLASGGGQPSGKNQPGTPSSTAGGDREADSFSLSLSERTTESPSQVSSNVSLLSPLRKMDFALCEVSATESSPMCEDADSLQEDDCHHQLPDSMDMGQGGTGGNGAGAVTSAVGDSDAKVLTLAEQIIAAMPERIKNESEETMYLGSPLPDSLNEDTSGMGILNDTFMEPLLDSLPSSQFDQEFNFEFSDHNYRYHDVGTPCSSLSPASSGPLQSPASYSIPQDHPVGSPSPPPTTQDFTEFLQSSNGTVRPFEADFSNLKLNDREQRELYEAAKCIQKAYRSYKGRKSRMEEQDKERTAAVVIQNYYRRYKQYAYYRQMTQAALVIQNGYRSYCENKRFKKAQTSQQQQQPVTSSEEDKASAQCLETYYQNFRNEQKQQQSPQQQQQNNQQGGSASKEPSPSGPLKRTYSQRTQNQAARKIQQFMRQSKNKLQRERAEKERLVHLRRVEYLQSLQCHEQPEGQPTNAPR</sequence>
<dbReference type="Pfam" id="PF01833">
    <property type="entry name" value="TIG"/>
    <property type="match status" value="1"/>
</dbReference>
<evidence type="ECO:0000313" key="11">
    <source>
        <dbReference type="EnsemblMetazoa" id="ASTEI06908-PA"/>
    </source>
</evidence>
<evidence type="ECO:0000256" key="7">
    <source>
        <dbReference type="ARBA" id="ARBA00023163"/>
    </source>
</evidence>
<feature type="compositionally biased region" description="Polar residues" evidence="10">
    <location>
        <begin position="1114"/>
        <end position="1124"/>
    </location>
</feature>
<dbReference type="SMART" id="SM00248">
    <property type="entry name" value="ANK"/>
    <property type="match status" value="2"/>
</dbReference>
<dbReference type="GO" id="GO:0003712">
    <property type="term" value="F:transcription coregulator activity"/>
    <property type="evidence" value="ECO:0007669"/>
    <property type="project" value="TreeGrafter"/>
</dbReference>
<dbReference type="Proteomes" id="UP000076408">
    <property type="component" value="Unassembled WGS sequence"/>
</dbReference>
<feature type="region of interest" description="Disordered" evidence="10">
    <location>
        <begin position="1293"/>
        <end position="1425"/>
    </location>
</feature>
<dbReference type="PROSITE" id="PS50096">
    <property type="entry name" value="IQ"/>
    <property type="match status" value="3"/>
</dbReference>
<dbReference type="PROSITE" id="PS51437">
    <property type="entry name" value="CG_1"/>
    <property type="match status" value="1"/>
</dbReference>
<keyword evidence="7" id="KW-0804">Transcription</keyword>
<dbReference type="InterPro" id="IPR002110">
    <property type="entry name" value="Ankyrin_rpt"/>
</dbReference>
<feature type="compositionally biased region" description="Polar residues" evidence="10">
    <location>
        <begin position="650"/>
        <end position="659"/>
    </location>
</feature>
<dbReference type="SUPFAM" id="SSF81296">
    <property type="entry name" value="E set domains"/>
    <property type="match status" value="1"/>
</dbReference>
<feature type="region of interest" description="Disordered" evidence="10">
    <location>
        <begin position="273"/>
        <end position="522"/>
    </location>
</feature>
<feature type="compositionally biased region" description="Polar residues" evidence="10">
    <location>
        <begin position="460"/>
        <end position="493"/>
    </location>
</feature>
<feature type="compositionally biased region" description="Polar residues" evidence="10">
    <location>
        <begin position="273"/>
        <end position="286"/>
    </location>
</feature>
<dbReference type="InterPro" id="IPR002909">
    <property type="entry name" value="IPT_dom"/>
</dbReference>
<evidence type="ECO:0000256" key="9">
    <source>
        <dbReference type="ARBA" id="ARBA00029480"/>
    </source>
</evidence>
<feature type="compositionally biased region" description="Low complexity" evidence="10">
    <location>
        <begin position="287"/>
        <end position="306"/>
    </location>
</feature>
<keyword evidence="5" id="KW-0040">ANK repeat</keyword>
<feature type="region of interest" description="Disordered" evidence="10">
    <location>
        <begin position="648"/>
        <end position="668"/>
    </location>
</feature>
<feature type="compositionally biased region" description="Low complexity" evidence="10">
    <location>
        <begin position="497"/>
        <end position="515"/>
    </location>
</feature>
<organism evidence="11 12">
    <name type="scientific">Anopheles stephensi</name>
    <name type="common">Indo-Pakistan malaria mosquito</name>
    <dbReference type="NCBI Taxonomy" id="30069"/>
    <lineage>
        <taxon>Eukaryota</taxon>
        <taxon>Metazoa</taxon>
        <taxon>Ecdysozoa</taxon>
        <taxon>Arthropoda</taxon>
        <taxon>Hexapoda</taxon>
        <taxon>Insecta</taxon>
        <taxon>Pterygota</taxon>
        <taxon>Neoptera</taxon>
        <taxon>Endopterygota</taxon>
        <taxon>Diptera</taxon>
        <taxon>Nematocera</taxon>
        <taxon>Culicoidea</taxon>
        <taxon>Culicidae</taxon>
        <taxon>Anophelinae</taxon>
        <taxon>Anopheles</taxon>
    </lineage>
</organism>
<dbReference type="PANTHER" id="PTHR23335">
    <property type="entry name" value="CALMODULIN-BINDING TRANSCRIPTION ACTIVATOR CAMTA"/>
    <property type="match status" value="1"/>
</dbReference>
<feature type="compositionally biased region" description="Basic and acidic residues" evidence="10">
    <location>
        <begin position="570"/>
        <end position="580"/>
    </location>
</feature>
<keyword evidence="4" id="KW-0805">Transcription regulation</keyword>
<feature type="region of interest" description="Disordered" evidence="10">
    <location>
        <begin position="757"/>
        <end position="812"/>
    </location>
</feature>
<dbReference type="SMART" id="SM00015">
    <property type="entry name" value="IQ"/>
    <property type="match status" value="3"/>
</dbReference>
<feature type="compositionally biased region" description="Low complexity" evidence="10">
    <location>
        <begin position="1125"/>
        <end position="1136"/>
    </location>
</feature>
<protein>
    <submittedName>
        <fullName evidence="11">Uncharacterized protein</fullName>
    </submittedName>
</protein>
<dbReference type="FunFam" id="2.60.40.10:FF:000089">
    <property type="entry name" value="calmodulin-binding transcription activator 2 isoform X1"/>
    <property type="match status" value="1"/>
</dbReference>
<dbReference type="FunFam" id="1.20.5.190:FF:000065">
    <property type="entry name" value="Calmodulin-binding transcription activator (Camta), drome"/>
    <property type="match status" value="1"/>
</dbReference>
<feature type="compositionally biased region" description="Polar residues" evidence="10">
    <location>
        <begin position="416"/>
        <end position="430"/>
    </location>
</feature>
<feature type="compositionally biased region" description="Polar residues" evidence="10">
    <location>
        <begin position="597"/>
        <end position="607"/>
    </location>
</feature>
<dbReference type="InterPro" id="IPR013783">
    <property type="entry name" value="Ig-like_fold"/>
</dbReference>